<dbReference type="OrthoDB" id="4422435at2"/>
<evidence type="ECO:0000313" key="2">
    <source>
        <dbReference type="EMBL" id="RIX34904.1"/>
    </source>
</evidence>
<dbReference type="EMBL" id="QXJK01000005">
    <property type="protein sequence ID" value="RIX34904.1"/>
    <property type="molecule type" value="Genomic_DNA"/>
</dbReference>
<evidence type="ECO:0000313" key="3">
    <source>
        <dbReference type="Proteomes" id="UP000285278"/>
    </source>
</evidence>
<reference evidence="2 3" key="1">
    <citation type="submission" date="2018-09" db="EMBL/GenBank/DDBJ databases">
        <title>Optimization and identification of Corynebacterium falsenii FN1-14 from fish paste.</title>
        <authorList>
            <person name="Daroonpunt R."/>
            <person name="Tanasupawat S."/>
        </authorList>
    </citation>
    <scope>NUCLEOTIDE SEQUENCE [LARGE SCALE GENOMIC DNA]</scope>
    <source>
        <strain evidence="2 3">FN1-14</strain>
    </source>
</reference>
<gene>
    <name evidence="2" type="ORF">D3M95_06270</name>
</gene>
<dbReference type="InterPro" id="IPR021903">
    <property type="entry name" value="DUF3515"/>
</dbReference>
<dbReference type="STRING" id="1451189.CFAL_06740"/>
<feature type="transmembrane region" description="Helical" evidence="1">
    <location>
        <begin position="15"/>
        <end position="37"/>
    </location>
</feature>
<evidence type="ECO:0000256" key="1">
    <source>
        <dbReference type="SAM" id="Phobius"/>
    </source>
</evidence>
<sequence>MTDQAPANTTPRVQILLAIVVAVFFVAVVIVAAKIAGDRQTYSPVSMGPVDAPKASSQQCSDIVAGLPEKAGAFKKVELSQPAPEGAGAYRNSEGTELTVRCGVIVPDQFTVLSSLSEAGGASWFEVSDATPGSSLTSWYSVGASPVVAVTSEAEVGDALTAIGESVAAHSDRAAAPKPKPYPLSDLPGVADGNQAANKNTKQVCEKFLSALPDSMEQWKRTEEKDAPKMSATYIAEGLEPVVVRCGVAMPKDYQPGTKLTQVDDVPWFSEPGVARGSTSGRWFALGHEEIVALAMPQSAGDMVITKVSTVIMDTMKSTDRN</sequence>
<protein>
    <submittedName>
        <fullName evidence="2">DUF3515 domain-containing protein</fullName>
    </submittedName>
</protein>
<dbReference type="AlphaFoldDB" id="A0A418Q756"/>
<accession>A0A418Q756</accession>
<keyword evidence="1" id="KW-1133">Transmembrane helix</keyword>
<name>A0A418Q756_9CORY</name>
<keyword evidence="3" id="KW-1185">Reference proteome</keyword>
<organism evidence="2 3">
    <name type="scientific">Corynebacterium falsenii</name>
    <dbReference type="NCBI Taxonomy" id="108486"/>
    <lineage>
        <taxon>Bacteria</taxon>
        <taxon>Bacillati</taxon>
        <taxon>Actinomycetota</taxon>
        <taxon>Actinomycetes</taxon>
        <taxon>Mycobacteriales</taxon>
        <taxon>Corynebacteriaceae</taxon>
        <taxon>Corynebacterium</taxon>
    </lineage>
</organism>
<comment type="caution">
    <text evidence="2">The sequence shown here is derived from an EMBL/GenBank/DDBJ whole genome shotgun (WGS) entry which is preliminary data.</text>
</comment>
<proteinExistence type="predicted"/>
<keyword evidence="1" id="KW-0812">Transmembrane</keyword>
<dbReference type="Pfam" id="PF12028">
    <property type="entry name" value="DUF3515"/>
    <property type="match status" value="2"/>
</dbReference>
<dbReference type="RefSeq" id="WP_119664757.1">
    <property type="nucleotide sequence ID" value="NZ_QXJK01000005.1"/>
</dbReference>
<keyword evidence="1" id="KW-0472">Membrane</keyword>
<dbReference type="Proteomes" id="UP000285278">
    <property type="component" value="Unassembled WGS sequence"/>
</dbReference>